<organism evidence="4 5">
    <name type="scientific">Halotalea alkalilenta</name>
    <dbReference type="NCBI Taxonomy" id="376489"/>
    <lineage>
        <taxon>Bacteria</taxon>
        <taxon>Pseudomonadati</taxon>
        <taxon>Pseudomonadota</taxon>
        <taxon>Gammaproteobacteria</taxon>
        <taxon>Oceanospirillales</taxon>
        <taxon>Halomonadaceae</taxon>
        <taxon>Halotalea</taxon>
    </lineage>
</organism>
<evidence type="ECO:0000256" key="1">
    <source>
        <dbReference type="ARBA" id="ARBA00006484"/>
    </source>
</evidence>
<evidence type="ECO:0000256" key="2">
    <source>
        <dbReference type="ARBA" id="ARBA00023002"/>
    </source>
</evidence>
<proteinExistence type="inferred from homology"/>
<keyword evidence="5" id="KW-1185">Reference proteome</keyword>
<dbReference type="STRING" id="376489.A5892_06455"/>
<evidence type="ECO:0000313" key="4">
    <source>
        <dbReference type="EMBL" id="ANF57149.1"/>
    </source>
</evidence>
<dbReference type="SUPFAM" id="SSF51735">
    <property type="entry name" value="NAD(P)-binding Rossmann-fold domains"/>
    <property type="match status" value="1"/>
</dbReference>
<dbReference type="InterPro" id="IPR036291">
    <property type="entry name" value="NAD(P)-bd_dom_sf"/>
</dbReference>
<dbReference type="InterPro" id="IPR002347">
    <property type="entry name" value="SDR_fam"/>
</dbReference>
<dbReference type="PANTHER" id="PTHR43976">
    <property type="entry name" value="SHORT CHAIN DEHYDROGENASE"/>
    <property type="match status" value="1"/>
</dbReference>
<reference evidence="4 5" key="1">
    <citation type="submission" date="2016-04" db="EMBL/GenBank/DDBJ databases">
        <title>Complete Genome Sequence of Halotalea alkalilenta IHB B 13600.</title>
        <authorList>
            <person name="Swarnkar M.K."/>
            <person name="Sharma A."/>
            <person name="Kaushal K."/>
            <person name="Soni R."/>
            <person name="Rana S."/>
            <person name="Singh A.K."/>
            <person name="Gulati A."/>
        </authorList>
    </citation>
    <scope>NUCLEOTIDE SEQUENCE [LARGE SCALE GENOMIC DNA]</scope>
    <source>
        <strain evidence="4 5">IHB B 13600</strain>
    </source>
</reference>
<comment type="similarity">
    <text evidence="1 3">Belongs to the short-chain dehydrogenases/reductases (SDR) family.</text>
</comment>
<protein>
    <submittedName>
        <fullName evidence="4">Short-chain dehydrogenase/reductase</fullName>
    </submittedName>
</protein>
<dbReference type="PRINTS" id="PR00081">
    <property type="entry name" value="GDHRDH"/>
</dbReference>
<dbReference type="PANTHER" id="PTHR43976:SF16">
    <property type="entry name" value="SHORT-CHAIN DEHYDROGENASE_REDUCTASE FAMILY PROTEIN"/>
    <property type="match status" value="1"/>
</dbReference>
<evidence type="ECO:0000256" key="3">
    <source>
        <dbReference type="RuleBase" id="RU000363"/>
    </source>
</evidence>
<dbReference type="KEGG" id="haa:A5892_06455"/>
<dbReference type="Gene3D" id="3.40.50.720">
    <property type="entry name" value="NAD(P)-binding Rossmann-like Domain"/>
    <property type="match status" value="1"/>
</dbReference>
<dbReference type="GO" id="GO:0016491">
    <property type="term" value="F:oxidoreductase activity"/>
    <property type="evidence" value="ECO:0007669"/>
    <property type="project" value="UniProtKB-KW"/>
</dbReference>
<dbReference type="CDD" id="cd05374">
    <property type="entry name" value="17beta-HSD-like_SDR_c"/>
    <property type="match status" value="1"/>
</dbReference>
<sequence length="276" mass="29415">MNKTWFITGTSAGLGRLLTERLLARGDRVAATVRRLEALDDLVDTYGDRLWVAKLDVTDAAAVHSVVDRAFAELGRIDVIVSNAGYGVLGAAEEASDEQIRHVINTNLVGSISLIRAAIPRLREQGGGRVLQISSEGGQIAYPGFSLYHASKWGIEGFVESMAKELVPFGIALTLVEPGPTATNFVSGVVRPPTMAVYDATPADDVRRGIDSGAFPVTGDAGKVVDRMIEMIEEGATPLRLTLGASAFDGVHAALQQRIEALEAQKAIAYSVELDK</sequence>
<dbReference type="EMBL" id="CP015243">
    <property type="protein sequence ID" value="ANF57149.1"/>
    <property type="molecule type" value="Genomic_DNA"/>
</dbReference>
<dbReference type="NCBIfam" id="NF005065">
    <property type="entry name" value="PRK06482.1"/>
    <property type="match status" value="1"/>
</dbReference>
<gene>
    <name evidence="4" type="ORF">A5892_06455</name>
</gene>
<name>A0A172YD21_9GAMM</name>
<dbReference type="RefSeq" id="WP_064122107.1">
    <property type="nucleotide sequence ID" value="NZ_CP015243.1"/>
</dbReference>
<dbReference type="InterPro" id="IPR051911">
    <property type="entry name" value="SDR_oxidoreductase"/>
</dbReference>
<dbReference type="AlphaFoldDB" id="A0A172YD21"/>
<accession>A0A172YD21</accession>
<evidence type="ECO:0000313" key="5">
    <source>
        <dbReference type="Proteomes" id="UP000077875"/>
    </source>
</evidence>
<dbReference type="PRINTS" id="PR00080">
    <property type="entry name" value="SDRFAMILY"/>
</dbReference>
<dbReference type="Proteomes" id="UP000077875">
    <property type="component" value="Chromosome"/>
</dbReference>
<keyword evidence="2" id="KW-0560">Oxidoreductase</keyword>
<dbReference type="Pfam" id="PF00106">
    <property type="entry name" value="adh_short"/>
    <property type="match status" value="1"/>
</dbReference>